<evidence type="ECO:0000256" key="4">
    <source>
        <dbReference type="ARBA" id="ARBA00023163"/>
    </source>
</evidence>
<protein>
    <submittedName>
        <fullName evidence="6">HTH-type transcriptional regulator GmuR</fullName>
    </submittedName>
</protein>
<dbReference type="RefSeq" id="WP_106059985.1">
    <property type="nucleotide sequence ID" value="NZ_PVXQ01000020.1"/>
</dbReference>
<dbReference type="SUPFAM" id="SSF46785">
    <property type="entry name" value="Winged helix' DNA-binding domain"/>
    <property type="match status" value="1"/>
</dbReference>
<dbReference type="PANTHER" id="PTHR44846">
    <property type="entry name" value="MANNOSYL-D-GLYCERATE TRANSPORT/METABOLISM SYSTEM REPRESSOR MNGR-RELATED"/>
    <property type="match status" value="1"/>
</dbReference>
<keyword evidence="1" id="KW-0678">Repressor</keyword>
<dbReference type="SUPFAM" id="SSF64288">
    <property type="entry name" value="Chorismate lyase-like"/>
    <property type="match status" value="1"/>
</dbReference>
<comment type="caution">
    <text evidence="6">The sequence shown here is derived from an EMBL/GenBank/DDBJ whole genome shotgun (WGS) entry which is preliminary data.</text>
</comment>
<dbReference type="SMART" id="SM00345">
    <property type="entry name" value="HTH_GNTR"/>
    <property type="match status" value="1"/>
</dbReference>
<evidence type="ECO:0000256" key="3">
    <source>
        <dbReference type="ARBA" id="ARBA00023125"/>
    </source>
</evidence>
<reference evidence="6 7" key="1">
    <citation type="submission" date="2018-03" db="EMBL/GenBank/DDBJ databases">
        <title>Genome sequence of Clostridium vincentii DSM 10228.</title>
        <authorList>
            <person name="Poehlein A."/>
            <person name="Daniel R."/>
        </authorList>
    </citation>
    <scope>NUCLEOTIDE SEQUENCE [LARGE SCALE GENOMIC DNA]</scope>
    <source>
        <strain evidence="6 7">DSM 10228</strain>
    </source>
</reference>
<dbReference type="PANTHER" id="PTHR44846:SF5">
    <property type="entry name" value="HTH-TYPE TRANSCRIPTIONAL REGULATOR GMUR"/>
    <property type="match status" value="1"/>
</dbReference>
<gene>
    <name evidence="6" type="primary">gmuR_1</name>
    <name evidence="6" type="ORF">CLVI_20190</name>
</gene>
<evidence type="ECO:0000256" key="2">
    <source>
        <dbReference type="ARBA" id="ARBA00023015"/>
    </source>
</evidence>
<proteinExistence type="predicted"/>
<dbReference type="SMART" id="SM00866">
    <property type="entry name" value="UTRA"/>
    <property type="match status" value="1"/>
</dbReference>
<dbReference type="PROSITE" id="PS50949">
    <property type="entry name" value="HTH_GNTR"/>
    <property type="match status" value="1"/>
</dbReference>
<evidence type="ECO:0000259" key="5">
    <source>
        <dbReference type="PROSITE" id="PS50949"/>
    </source>
</evidence>
<dbReference type="InterPro" id="IPR036390">
    <property type="entry name" value="WH_DNA-bd_sf"/>
</dbReference>
<dbReference type="CDD" id="cd07377">
    <property type="entry name" value="WHTH_GntR"/>
    <property type="match status" value="1"/>
</dbReference>
<keyword evidence="2" id="KW-0805">Transcription regulation</keyword>
<feature type="domain" description="HTH gntR-type" evidence="5">
    <location>
        <begin position="2"/>
        <end position="70"/>
    </location>
</feature>
<dbReference type="AlphaFoldDB" id="A0A2T0BDY3"/>
<dbReference type="InterPro" id="IPR028978">
    <property type="entry name" value="Chorismate_lyase_/UTRA_dom_sf"/>
</dbReference>
<accession>A0A2T0BDY3</accession>
<dbReference type="Gene3D" id="1.10.10.10">
    <property type="entry name" value="Winged helix-like DNA-binding domain superfamily/Winged helix DNA-binding domain"/>
    <property type="match status" value="1"/>
</dbReference>
<dbReference type="InterPro" id="IPR050679">
    <property type="entry name" value="Bact_HTH_transcr_reg"/>
</dbReference>
<dbReference type="GO" id="GO:0003700">
    <property type="term" value="F:DNA-binding transcription factor activity"/>
    <property type="evidence" value="ECO:0007669"/>
    <property type="project" value="InterPro"/>
</dbReference>
<dbReference type="FunFam" id="1.10.10.10:FF:000079">
    <property type="entry name" value="GntR family transcriptional regulator"/>
    <property type="match status" value="1"/>
</dbReference>
<keyword evidence="7" id="KW-1185">Reference proteome</keyword>
<evidence type="ECO:0000256" key="1">
    <source>
        <dbReference type="ARBA" id="ARBA00022491"/>
    </source>
</evidence>
<dbReference type="Gene3D" id="3.40.1410.10">
    <property type="entry name" value="Chorismate lyase-like"/>
    <property type="match status" value="1"/>
</dbReference>
<dbReference type="InterPro" id="IPR011663">
    <property type="entry name" value="UTRA"/>
</dbReference>
<dbReference type="GO" id="GO:0045892">
    <property type="term" value="P:negative regulation of DNA-templated transcription"/>
    <property type="evidence" value="ECO:0007669"/>
    <property type="project" value="TreeGrafter"/>
</dbReference>
<dbReference type="InterPro" id="IPR000524">
    <property type="entry name" value="Tscrpt_reg_HTH_GntR"/>
</dbReference>
<keyword evidence="4" id="KW-0804">Transcription</keyword>
<name>A0A2T0BDY3_9CLOT</name>
<sequence length="236" mass="27422">MLPKYKVVYNDIKKKIQTQVYKTNEKIPDGNSLAQEFSYSKLTITKALDLLVQEGLLIRRQGSGTYVKENLSPIATIQLEHFCGYSKKFGKEHIKSTVIEFSVITPDKEIAENLNITDDFVYKIIRLRTIDNLPKVIEETYMPLYVIPGLKKKHIEDSIYDYITKELGHKIQSAHISIKGDKANIRDIQYLNLTENDFIMEVEKISFLENGKIFEYSKTHHCYEDFKFNTVIVNTI</sequence>
<dbReference type="FunFam" id="3.40.1410.10:FF:000008">
    <property type="entry name" value="Transcriptional regulator, GntR family"/>
    <property type="match status" value="1"/>
</dbReference>
<dbReference type="Pfam" id="PF00392">
    <property type="entry name" value="GntR"/>
    <property type="match status" value="1"/>
</dbReference>
<keyword evidence="3" id="KW-0238">DNA-binding</keyword>
<dbReference type="Pfam" id="PF07702">
    <property type="entry name" value="UTRA"/>
    <property type="match status" value="1"/>
</dbReference>
<dbReference type="OrthoDB" id="9816541at2"/>
<dbReference type="EMBL" id="PVXQ01000020">
    <property type="protein sequence ID" value="PRR82084.1"/>
    <property type="molecule type" value="Genomic_DNA"/>
</dbReference>
<organism evidence="6 7">
    <name type="scientific">Clostridium vincentii</name>
    <dbReference type="NCBI Taxonomy" id="52704"/>
    <lineage>
        <taxon>Bacteria</taxon>
        <taxon>Bacillati</taxon>
        <taxon>Bacillota</taxon>
        <taxon>Clostridia</taxon>
        <taxon>Eubacteriales</taxon>
        <taxon>Clostridiaceae</taxon>
        <taxon>Clostridium</taxon>
    </lineage>
</organism>
<evidence type="ECO:0000313" key="6">
    <source>
        <dbReference type="EMBL" id="PRR82084.1"/>
    </source>
</evidence>
<dbReference type="InterPro" id="IPR036388">
    <property type="entry name" value="WH-like_DNA-bd_sf"/>
</dbReference>
<dbReference type="GO" id="GO:0003677">
    <property type="term" value="F:DNA binding"/>
    <property type="evidence" value="ECO:0007669"/>
    <property type="project" value="UniProtKB-KW"/>
</dbReference>
<evidence type="ECO:0000313" key="7">
    <source>
        <dbReference type="Proteomes" id="UP000239471"/>
    </source>
</evidence>
<dbReference type="Proteomes" id="UP000239471">
    <property type="component" value="Unassembled WGS sequence"/>
</dbReference>